<feature type="transmembrane region" description="Helical" evidence="5">
    <location>
        <begin position="267"/>
        <end position="284"/>
    </location>
</feature>
<keyword evidence="2 5" id="KW-0812">Transmembrane</keyword>
<evidence type="ECO:0000259" key="6">
    <source>
        <dbReference type="Pfam" id="PF00892"/>
    </source>
</evidence>
<evidence type="ECO:0000256" key="1">
    <source>
        <dbReference type="ARBA" id="ARBA00004141"/>
    </source>
</evidence>
<proteinExistence type="predicted"/>
<evidence type="ECO:0000256" key="3">
    <source>
        <dbReference type="ARBA" id="ARBA00022989"/>
    </source>
</evidence>
<evidence type="ECO:0000313" key="7">
    <source>
        <dbReference type="EMBL" id="MPV86842.1"/>
    </source>
</evidence>
<organism evidence="7 8">
    <name type="scientific">Ostreibacterium oceani</name>
    <dbReference type="NCBI Taxonomy" id="2654998"/>
    <lineage>
        <taxon>Bacteria</taxon>
        <taxon>Pseudomonadati</taxon>
        <taxon>Pseudomonadota</taxon>
        <taxon>Gammaproteobacteria</taxon>
        <taxon>Cardiobacteriales</taxon>
        <taxon>Ostreibacteriaceae</taxon>
        <taxon>Ostreibacterium</taxon>
    </lineage>
</organism>
<feature type="transmembrane region" description="Helical" evidence="5">
    <location>
        <begin position="90"/>
        <end position="113"/>
    </location>
</feature>
<dbReference type="EMBL" id="WHNW01000012">
    <property type="protein sequence ID" value="MPV86842.1"/>
    <property type="molecule type" value="Genomic_DNA"/>
</dbReference>
<dbReference type="InterPro" id="IPR037185">
    <property type="entry name" value="EmrE-like"/>
</dbReference>
<dbReference type="InterPro" id="IPR000620">
    <property type="entry name" value="EamA_dom"/>
</dbReference>
<dbReference type="SUPFAM" id="SSF103481">
    <property type="entry name" value="Multidrug resistance efflux transporter EmrE"/>
    <property type="match status" value="2"/>
</dbReference>
<dbReference type="InParanoid" id="A0A6N7EWF0"/>
<evidence type="ECO:0000313" key="8">
    <source>
        <dbReference type="Proteomes" id="UP000471298"/>
    </source>
</evidence>
<feature type="transmembrane region" description="Helical" evidence="5">
    <location>
        <begin position="179"/>
        <end position="198"/>
    </location>
</feature>
<feature type="transmembrane region" description="Helical" evidence="5">
    <location>
        <begin position="210"/>
        <end position="233"/>
    </location>
</feature>
<dbReference type="PANTHER" id="PTHR32322:SF9">
    <property type="entry name" value="AMINO-ACID METABOLITE EFFLUX PUMP-RELATED"/>
    <property type="match status" value="1"/>
</dbReference>
<dbReference type="Proteomes" id="UP000471298">
    <property type="component" value="Unassembled WGS sequence"/>
</dbReference>
<feature type="domain" description="EamA" evidence="6">
    <location>
        <begin position="149"/>
        <end position="284"/>
    </location>
</feature>
<dbReference type="GO" id="GO:0016020">
    <property type="term" value="C:membrane"/>
    <property type="evidence" value="ECO:0007669"/>
    <property type="project" value="UniProtKB-SubCell"/>
</dbReference>
<feature type="transmembrane region" description="Helical" evidence="5">
    <location>
        <begin position="245"/>
        <end position="261"/>
    </location>
</feature>
<feature type="transmembrane region" description="Helical" evidence="5">
    <location>
        <begin position="32"/>
        <end position="51"/>
    </location>
</feature>
<dbReference type="AlphaFoldDB" id="A0A6N7EWF0"/>
<evidence type="ECO:0000256" key="5">
    <source>
        <dbReference type="SAM" id="Phobius"/>
    </source>
</evidence>
<comment type="caution">
    <text evidence="7">The sequence shown here is derived from an EMBL/GenBank/DDBJ whole genome shotgun (WGS) entry which is preliminary data.</text>
</comment>
<dbReference type="InterPro" id="IPR050638">
    <property type="entry name" value="AA-Vitamin_Transporters"/>
</dbReference>
<accession>A0A6N7EWF0</accession>
<gene>
    <name evidence="7" type="ORF">GCU85_08905</name>
</gene>
<keyword evidence="3 5" id="KW-1133">Transmembrane helix</keyword>
<name>A0A6N7EWF0_9GAMM</name>
<feature type="transmembrane region" description="Helical" evidence="5">
    <location>
        <begin position="122"/>
        <end position="142"/>
    </location>
</feature>
<dbReference type="Pfam" id="PF00892">
    <property type="entry name" value="EamA"/>
    <property type="match status" value="2"/>
</dbReference>
<comment type="subcellular location">
    <subcellularLocation>
        <location evidence="1">Membrane</location>
        <topology evidence="1">Multi-pass membrane protein</topology>
    </subcellularLocation>
</comment>
<dbReference type="FunCoup" id="A0A6N7EWF0">
    <property type="interactions" value="296"/>
</dbReference>
<reference evidence="7 8" key="1">
    <citation type="submission" date="2019-10" db="EMBL/GenBank/DDBJ databases">
        <title>Cardiobacteriales fam. a chemoheterotrophic member of the order Cardiobacteriales, and proposal of Cardiobacteriales fam. nov.</title>
        <authorList>
            <person name="Wang C."/>
        </authorList>
    </citation>
    <scope>NUCLEOTIDE SEQUENCE [LARGE SCALE GENOMIC DNA]</scope>
    <source>
        <strain evidence="7 8">ML27</strain>
    </source>
</reference>
<dbReference type="RefSeq" id="WP_152810830.1">
    <property type="nucleotide sequence ID" value="NZ_WHNW01000012.1"/>
</dbReference>
<dbReference type="PANTHER" id="PTHR32322">
    <property type="entry name" value="INNER MEMBRANE TRANSPORTER"/>
    <property type="match status" value="1"/>
</dbReference>
<protein>
    <submittedName>
        <fullName evidence="7">EamA family transporter</fullName>
    </submittedName>
</protein>
<feature type="domain" description="EamA" evidence="6">
    <location>
        <begin position="5"/>
        <end position="136"/>
    </location>
</feature>
<evidence type="ECO:0000256" key="2">
    <source>
        <dbReference type="ARBA" id="ARBA00022692"/>
    </source>
</evidence>
<dbReference type="Gene3D" id="1.10.3730.20">
    <property type="match status" value="1"/>
</dbReference>
<evidence type="ECO:0000256" key="4">
    <source>
        <dbReference type="ARBA" id="ARBA00023136"/>
    </source>
</evidence>
<keyword evidence="8" id="KW-1185">Reference proteome</keyword>
<feature type="transmembrane region" description="Helical" evidence="5">
    <location>
        <begin position="63"/>
        <end position="84"/>
    </location>
</feature>
<keyword evidence="4 5" id="KW-0472">Membrane</keyword>
<sequence>MKNMMLWFLLACIWAATFPAIKIGIQTMQPMTLVAHRMIIAALVLLAFIVYKRIPLHTSISIWLHGIAIGLTGNVIPFFLISWGETTVDSSVAAVLMGLTPIVTVFLASLLFADEPLTGRKVAGLSLGISGLLILVGVGVFSEAGQHVPGLLAIAMAAVFYALNTLYVRKFVHQGGIMLAFVACLAGALITSPVAIAVDKEQFFQMPSLSALLALLYLGVIATALATFVYLYLIPKIGAGRMSQINFLIPVLGAFFGVVLLNETLDANLIIALITVIGAVYLVNREKG</sequence>
<feature type="transmembrane region" description="Helical" evidence="5">
    <location>
        <begin position="148"/>
        <end position="167"/>
    </location>
</feature>